<dbReference type="PANTHER" id="PTHR46060">
    <property type="entry name" value="MARINER MOS1 TRANSPOSASE-LIKE PROTEIN"/>
    <property type="match status" value="1"/>
</dbReference>
<dbReference type="InterPro" id="IPR036397">
    <property type="entry name" value="RNaseH_sf"/>
</dbReference>
<keyword evidence="3" id="KW-1185">Reference proteome</keyword>
<feature type="domain" description="Mos1 transposase HTH" evidence="1">
    <location>
        <begin position="6"/>
        <end position="34"/>
    </location>
</feature>
<gene>
    <name evidence="2" type="ORF">ABMA27_016869</name>
</gene>
<evidence type="ECO:0000259" key="1">
    <source>
        <dbReference type="Pfam" id="PF17906"/>
    </source>
</evidence>
<name>A0ABR3I409_LOXSC</name>
<proteinExistence type="predicted"/>
<protein>
    <recommendedName>
        <fullName evidence="1">Mos1 transposase HTH domain-containing protein</fullName>
    </recommendedName>
</protein>
<evidence type="ECO:0000313" key="2">
    <source>
        <dbReference type="EMBL" id="KAL0883504.1"/>
    </source>
</evidence>
<comment type="caution">
    <text evidence="2">The sequence shown here is derived from an EMBL/GenBank/DDBJ whole genome shotgun (WGS) entry which is preliminary data.</text>
</comment>
<dbReference type="PANTHER" id="PTHR46060:SF2">
    <property type="entry name" value="HISTONE-LYSINE N-METHYLTRANSFERASE SETMAR"/>
    <property type="match status" value="1"/>
</dbReference>
<organism evidence="2 3">
    <name type="scientific">Loxostege sticticalis</name>
    <name type="common">Beet webworm moth</name>
    <dbReference type="NCBI Taxonomy" id="481309"/>
    <lineage>
        <taxon>Eukaryota</taxon>
        <taxon>Metazoa</taxon>
        <taxon>Ecdysozoa</taxon>
        <taxon>Arthropoda</taxon>
        <taxon>Hexapoda</taxon>
        <taxon>Insecta</taxon>
        <taxon>Pterygota</taxon>
        <taxon>Neoptera</taxon>
        <taxon>Endopterygota</taxon>
        <taxon>Lepidoptera</taxon>
        <taxon>Glossata</taxon>
        <taxon>Ditrysia</taxon>
        <taxon>Pyraloidea</taxon>
        <taxon>Crambidae</taxon>
        <taxon>Pyraustinae</taxon>
        <taxon>Loxostege</taxon>
    </lineage>
</organism>
<reference evidence="2 3" key="1">
    <citation type="submission" date="2024-06" db="EMBL/GenBank/DDBJ databases">
        <title>A chromosome-level genome assembly of beet webworm, Loxostege sticticalis.</title>
        <authorList>
            <person name="Zhang Y."/>
        </authorList>
    </citation>
    <scope>NUCLEOTIDE SEQUENCE [LARGE SCALE GENOMIC DNA]</scope>
    <source>
        <strain evidence="2">AQ026</strain>
        <tissue evidence="2">Whole body</tissue>
    </source>
</reference>
<dbReference type="InterPro" id="IPR041426">
    <property type="entry name" value="Mos1_HTH"/>
</dbReference>
<dbReference type="Gene3D" id="1.10.10.1450">
    <property type="match status" value="1"/>
</dbReference>
<sequence>MSESNEEIRYILKFYYKKGKNATQAAKKNCDVYGCENARRCGHPITDKIDAIFEKVEQDWHDVAEDLGIDYKTILVHLKKTGYTKKVDIWVPYELTERNLMNSVLICDSLIRRNKSEPFLKKLITGDEKWITYDKNVQKRSWSKAGQASQTGAKPGLTRNKVMVCVVGLEGHYSL</sequence>
<accession>A0ABR3I409</accession>
<dbReference type="EMBL" id="JBEUOH010000009">
    <property type="protein sequence ID" value="KAL0883504.1"/>
    <property type="molecule type" value="Genomic_DNA"/>
</dbReference>
<dbReference type="Proteomes" id="UP001549920">
    <property type="component" value="Unassembled WGS sequence"/>
</dbReference>
<dbReference type="InterPro" id="IPR052709">
    <property type="entry name" value="Transposase-MT_Hybrid"/>
</dbReference>
<dbReference type="Pfam" id="PF17906">
    <property type="entry name" value="HTH_48"/>
    <property type="match status" value="1"/>
</dbReference>
<dbReference type="Gene3D" id="3.30.420.10">
    <property type="entry name" value="Ribonuclease H-like superfamily/Ribonuclease H"/>
    <property type="match status" value="1"/>
</dbReference>
<evidence type="ECO:0000313" key="3">
    <source>
        <dbReference type="Proteomes" id="UP001549920"/>
    </source>
</evidence>